<dbReference type="InterPro" id="IPR033116">
    <property type="entry name" value="TRYPSIN_SER"/>
</dbReference>
<dbReference type="AlphaFoldDB" id="A0A8J2PV18"/>
<evidence type="ECO:0000256" key="5">
    <source>
        <dbReference type="ARBA" id="ARBA00022801"/>
    </source>
</evidence>
<dbReference type="InterPro" id="IPR001254">
    <property type="entry name" value="Trypsin_dom"/>
</dbReference>
<dbReference type="PROSITE" id="PS00134">
    <property type="entry name" value="TRYPSIN_HIS"/>
    <property type="match status" value="1"/>
</dbReference>
<name>A0A8J2PV18_9HEXA</name>
<protein>
    <recommendedName>
        <fullName evidence="12">Peptidase S1 domain-containing protein</fullName>
    </recommendedName>
</protein>
<keyword evidence="2" id="KW-0964">Secreted</keyword>
<evidence type="ECO:0000256" key="4">
    <source>
        <dbReference type="ARBA" id="ARBA00022729"/>
    </source>
</evidence>
<feature type="domain" description="Peptidase S1" evidence="12">
    <location>
        <begin position="100"/>
        <end position="347"/>
    </location>
</feature>
<dbReference type="GO" id="GO:0005576">
    <property type="term" value="C:extracellular region"/>
    <property type="evidence" value="ECO:0007669"/>
    <property type="project" value="UniProtKB-SubCell"/>
</dbReference>
<keyword evidence="8" id="KW-1015">Disulfide bond</keyword>
<dbReference type="OrthoDB" id="10012881at2759"/>
<feature type="region of interest" description="Disordered" evidence="10">
    <location>
        <begin position="41"/>
        <end position="60"/>
    </location>
</feature>
<keyword evidence="5 9" id="KW-0378">Hydrolase</keyword>
<sequence>MGYLAYFLQLFIALNVLCQIFAEDETTTEALVKAIEGSEDSMSQSEYTDPQSTGTQSDNNNILLDVGSDYLYIGAEHEGLFSPLVSKDCRCGMSNNPHRIINGETSAIGAWPWMAVIALLIPDPSDPGRTIYKGFCGGSVINDRYILTAAHCAEYMKIFGLNTFRIILGDNLIDGTSSTRQVISVAQVKIHPKYNNETVNYDVALVRLVKTITYNDNIQPICLGQAGSPFPNKNVTVAGWGLTVAGISSSASNALKDTTIQVLSNAECVRIFNDPTFNPGAMICTFTKATNACNGDSGGPLMFRRVSSKIYKQIGIVSYGIDACKQIYPVVYTRVKRVLSWIRFVTRDGIYCGNSFTP</sequence>
<keyword evidence="6 9" id="KW-0720">Serine protease</keyword>
<dbReference type="PANTHER" id="PTHR24252">
    <property type="entry name" value="ACROSIN-RELATED"/>
    <property type="match status" value="1"/>
</dbReference>
<organism evidence="13 14">
    <name type="scientific">Allacma fusca</name>
    <dbReference type="NCBI Taxonomy" id="39272"/>
    <lineage>
        <taxon>Eukaryota</taxon>
        <taxon>Metazoa</taxon>
        <taxon>Ecdysozoa</taxon>
        <taxon>Arthropoda</taxon>
        <taxon>Hexapoda</taxon>
        <taxon>Collembola</taxon>
        <taxon>Symphypleona</taxon>
        <taxon>Sminthuridae</taxon>
        <taxon>Allacma</taxon>
    </lineage>
</organism>
<evidence type="ECO:0000256" key="2">
    <source>
        <dbReference type="ARBA" id="ARBA00022525"/>
    </source>
</evidence>
<keyword evidence="3 9" id="KW-0645">Protease</keyword>
<evidence type="ECO:0000256" key="3">
    <source>
        <dbReference type="ARBA" id="ARBA00022670"/>
    </source>
</evidence>
<accession>A0A8J2PV18</accession>
<evidence type="ECO:0000256" key="6">
    <source>
        <dbReference type="ARBA" id="ARBA00022825"/>
    </source>
</evidence>
<comment type="caution">
    <text evidence="13">The sequence shown here is derived from an EMBL/GenBank/DDBJ whole genome shotgun (WGS) entry which is preliminary data.</text>
</comment>
<evidence type="ECO:0000313" key="14">
    <source>
        <dbReference type="Proteomes" id="UP000708208"/>
    </source>
</evidence>
<dbReference type="Pfam" id="PF00089">
    <property type="entry name" value="Trypsin"/>
    <property type="match status" value="1"/>
</dbReference>
<gene>
    <name evidence="13" type="ORF">AFUS01_LOCUS33185</name>
</gene>
<dbReference type="PROSITE" id="PS50240">
    <property type="entry name" value="TRYPSIN_DOM"/>
    <property type="match status" value="1"/>
</dbReference>
<dbReference type="CDD" id="cd00190">
    <property type="entry name" value="Tryp_SPc"/>
    <property type="match status" value="1"/>
</dbReference>
<dbReference type="EMBL" id="CAJVCH010527893">
    <property type="protein sequence ID" value="CAG7822945.1"/>
    <property type="molecule type" value="Genomic_DNA"/>
</dbReference>
<proteinExistence type="predicted"/>
<evidence type="ECO:0000313" key="13">
    <source>
        <dbReference type="EMBL" id="CAG7822945.1"/>
    </source>
</evidence>
<keyword evidence="4 11" id="KW-0732">Signal</keyword>
<evidence type="ECO:0000256" key="10">
    <source>
        <dbReference type="SAM" id="MobiDB-lite"/>
    </source>
</evidence>
<dbReference type="GO" id="GO:0004252">
    <property type="term" value="F:serine-type endopeptidase activity"/>
    <property type="evidence" value="ECO:0007669"/>
    <property type="project" value="InterPro"/>
</dbReference>
<dbReference type="InterPro" id="IPR018114">
    <property type="entry name" value="TRYPSIN_HIS"/>
</dbReference>
<evidence type="ECO:0000256" key="9">
    <source>
        <dbReference type="RuleBase" id="RU363034"/>
    </source>
</evidence>
<feature type="chain" id="PRO_5035162002" description="Peptidase S1 domain-containing protein" evidence="11">
    <location>
        <begin position="23"/>
        <end position="358"/>
    </location>
</feature>
<evidence type="ECO:0000256" key="1">
    <source>
        <dbReference type="ARBA" id="ARBA00004613"/>
    </source>
</evidence>
<dbReference type="SMART" id="SM00020">
    <property type="entry name" value="Tryp_SPc"/>
    <property type="match status" value="1"/>
</dbReference>
<evidence type="ECO:0000256" key="8">
    <source>
        <dbReference type="ARBA" id="ARBA00023157"/>
    </source>
</evidence>
<comment type="subcellular location">
    <subcellularLocation>
        <location evidence="1">Secreted</location>
    </subcellularLocation>
</comment>
<evidence type="ECO:0000256" key="11">
    <source>
        <dbReference type="SAM" id="SignalP"/>
    </source>
</evidence>
<feature type="signal peptide" evidence="11">
    <location>
        <begin position="1"/>
        <end position="22"/>
    </location>
</feature>
<evidence type="ECO:0000256" key="7">
    <source>
        <dbReference type="ARBA" id="ARBA00023145"/>
    </source>
</evidence>
<dbReference type="PANTHER" id="PTHR24252:SF7">
    <property type="entry name" value="HYALIN"/>
    <property type="match status" value="1"/>
</dbReference>
<reference evidence="13" key="1">
    <citation type="submission" date="2021-06" db="EMBL/GenBank/DDBJ databases">
        <authorList>
            <person name="Hodson N. C."/>
            <person name="Mongue J. A."/>
            <person name="Jaron S. K."/>
        </authorList>
    </citation>
    <scope>NUCLEOTIDE SEQUENCE</scope>
</reference>
<dbReference type="GO" id="GO:0006508">
    <property type="term" value="P:proteolysis"/>
    <property type="evidence" value="ECO:0007669"/>
    <property type="project" value="UniProtKB-KW"/>
</dbReference>
<dbReference type="FunFam" id="2.40.10.10:FF:000146">
    <property type="entry name" value="Serine protease 53"/>
    <property type="match status" value="1"/>
</dbReference>
<dbReference type="Proteomes" id="UP000708208">
    <property type="component" value="Unassembled WGS sequence"/>
</dbReference>
<keyword evidence="7" id="KW-0865">Zymogen</keyword>
<evidence type="ECO:0000259" key="12">
    <source>
        <dbReference type="PROSITE" id="PS50240"/>
    </source>
</evidence>
<keyword evidence="14" id="KW-1185">Reference proteome</keyword>
<dbReference type="PROSITE" id="PS00135">
    <property type="entry name" value="TRYPSIN_SER"/>
    <property type="match status" value="1"/>
</dbReference>